<protein>
    <recommendedName>
        <fullName evidence="2">VOC domain-containing protein</fullName>
    </recommendedName>
</protein>
<dbReference type="GO" id="GO:0004493">
    <property type="term" value="F:methylmalonyl-CoA epimerase activity"/>
    <property type="evidence" value="ECO:0007669"/>
    <property type="project" value="TreeGrafter"/>
</dbReference>
<keyword evidence="1" id="KW-0479">Metal-binding</keyword>
<dbReference type="GO" id="GO:0046872">
    <property type="term" value="F:metal ion binding"/>
    <property type="evidence" value="ECO:0007669"/>
    <property type="project" value="UniProtKB-KW"/>
</dbReference>
<sequence length="153" mass="16765">MKGSDQMTKATIFTGTIDHSGFVVPDIDAAVNFFVDVLGFEVLQRPGRMQPADDSLTRYFGVHTGAVMEGAAFLQYGGRKIELVQWSAPRQVDPQLNPADVGAAHLAITVSDLSEAKAYFEHQPNVTVREMGPLGFFYITTPLGMEIQIMQQS</sequence>
<name>A0A837RAM6_LACPE</name>
<dbReference type="InterPro" id="IPR037523">
    <property type="entry name" value="VOC_core"/>
</dbReference>
<evidence type="ECO:0000256" key="1">
    <source>
        <dbReference type="ARBA" id="ARBA00022723"/>
    </source>
</evidence>
<dbReference type="Gene3D" id="3.10.180.10">
    <property type="entry name" value="2,3-Dihydroxybiphenyl 1,2-Dioxygenase, domain 1"/>
    <property type="match status" value="1"/>
</dbReference>
<feature type="domain" description="VOC" evidence="2">
    <location>
        <begin position="16"/>
        <end position="152"/>
    </location>
</feature>
<proteinExistence type="predicted"/>
<dbReference type="GO" id="GO:0046491">
    <property type="term" value="P:L-methylmalonyl-CoA metabolic process"/>
    <property type="evidence" value="ECO:0007669"/>
    <property type="project" value="TreeGrafter"/>
</dbReference>
<reference evidence="3 4" key="1">
    <citation type="journal article" date="2015" name="Genome Announc.">
        <title>Expanding the biotechnology potential of lactobacilli through comparative genomics of 213 strains and associated genera.</title>
        <authorList>
            <person name="Sun Z."/>
            <person name="Harris H.M."/>
            <person name="McCann A."/>
            <person name="Guo C."/>
            <person name="Argimon S."/>
            <person name="Zhang W."/>
            <person name="Yang X."/>
            <person name="Jeffery I.B."/>
            <person name="Cooney J.C."/>
            <person name="Kagawa T.F."/>
            <person name="Liu W."/>
            <person name="Song Y."/>
            <person name="Salvetti E."/>
            <person name="Wrobel A."/>
            <person name="Rasinkangas P."/>
            <person name="Parkhill J."/>
            <person name="Rea M.C."/>
            <person name="O'Sullivan O."/>
            <person name="Ritari J."/>
            <person name="Douillard F.P."/>
            <person name="Paul Ross R."/>
            <person name="Yang R."/>
            <person name="Briner A.E."/>
            <person name="Felis G.E."/>
            <person name="de Vos W.M."/>
            <person name="Barrangou R."/>
            <person name="Klaenhammer T.R."/>
            <person name="Caufield P.W."/>
            <person name="Cui Y."/>
            <person name="Zhang H."/>
            <person name="O'Toole P.W."/>
        </authorList>
    </citation>
    <scope>NUCLEOTIDE SEQUENCE [LARGE SCALE GENOMIC DNA]</scope>
    <source>
        <strain evidence="3 4">DSM 20314</strain>
    </source>
</reference>
<comment type="caution">
    <text evidence="3">The sequence shown here is derived from an EMBL/GenBank/DDBJ whole genome shotgun (WGS) entry which is preliminary data.</text>
</comment>
<organism evidence="3 4">
    <name type="scientific">Lactiplantibacillus pentosus DSM 20314</name>
    <dbReference type="NCBI Taxonomy" id="1423791"/>
    <lineage>
        <taxon>Bacteria</taxon>
        <taxon>Bacillati</taxon>
        <taxon>Bacillota</taxon>
        <taxon>Bacilli</taxon>
        <taxon>Lactobacillales</taxon>
        <taxon>Lactobacillaceae</taxon>
        <taxon>Lactiplantibacillus</taxon>
    </lineage>
</organism>
<dbReference type="InterPro" id="IPR051785">
    <property type="entry name" value="MMCE/EMCE_epimerase"/>
</dbReference>
<dbReference type="AlphaFoldDB" id="A0A837RAM6"/>
<dbReference type="SUPFAM" id="SSF54593">
    <property type="entry name" value="Glyoxalase/Bleomycin resistance protein/Dihydroxybiphenyl dioxygenase"/>
    <property type="match status" value="1"/>
</dbReference>
<dbReference type="PANTHER" id="PTHR43048">
    <property type="entry name" value="METHYLMALONYL-COA EPIMERASE"/>
    <property type="match status" value="1"/>
</dbReference>
<dbReference type="Proteomes" id="UP000051020">
    <property type="component" value="Unassembled WGS sequence"/>
</dbReference>
<dbReference type="Pfam" id="PF00903">
    <property type="entry name" value="Glyoxalase"/>
    <property type="match status" value="1"/>
</dbReference>
<dbReference type="InterPro" id="IPR029068">
    <property type="entry name" value="Glyas_Bleomycin-R_OHBP_Dase"/>
</dbReference>
<evidence type="ECO:0000259" key="2">
    <source>
        <dbReference type="PROSITE" id="PS51819"/>
    </source>
</evidence>
<dbReference type="PANTHER" id="PTHR43048:SF6">
    <property type="entry name" value="BLR8189 PROTEIN"/>
    <property type="match status" value="1"/>
</dbReference>
<dbReference type="EMBL" id="AZCU01000007">
    <property type="protein sequence ID" value="KRK25626.1"/>
    <property type="molecule type" value="Genomic_DNA"/>
</dbReference>
<dbReference type="InterPro" id="IPR004360">
    <property type="entry name" value="Glyas_Fos-R_dOase_dom"/>
</dbReference>
<dbReference type="PROSITE" id="PS51819">
    <property type="entry name" value="VOC"/>
    <property type="match status" value="1"/>
</dbReference>
<evidence type="ECO:0000313" key="4">
    <source>
        <dbReference type="Proteomes" id="UP000051020"/>
    </source>
</evidence>
<evidence type="ECO:0000313" key="3">
    <source>
        <dbReference type="EMBL" id="KRK25626.1"/>
    </source>
</evidence>
<gene>
    <name evidence="3" type="ORF">FD24_GL003124</name>
</gene>
<accession>A0A837RAM6</accession>